<protein>
    <submittedName>
        <fullName evidence="3">Type II CAAX endopeptidase family protein</fullName>
    </submittedName>
</protein>
<reference evidence="3" key="1">
    <citation type="submission" date="2023-06" db="EMBL/GenBank/DDBJ databases">
        <title>Sysu t00192.</title>
        <authorList>
            <person name="Gao L."/>
            <person name="Fang B.-Z."/>
            <person name="Li W.-J."/>
        </authorList>
    </citation>
    <scope>NUCLEOTIDE SEQUENCE</scope>
    <source>
        <strain evidence="3">SYSU T00192</strain>
    </source>
</reference>
<evidence type="ECO:0000313" key="3">
    <source>
        <dbReference type="EMBL" id="MDN4476782.1"/>
    </source>
</evidence>
<dbReference type="PANTHER" id="PTHR35797">
    <property type="entry name" value="PROTEASE-RELATED"/>
    <property type="match status" value="1"/>
</dbReference>
<keyword evidence="1" id="KW-0472">Membrane</keyword>
<feature type="transmembrane region" description="Helical" evidence="1">
    <location>
        <begin position="187"/>
        <end position="208"/>
    </location>
</feature>
<feature type="transmembrane region" description="Helical" evidence="1">
    <location>
        <begin position="215"/>
        <end position="237"/>
    </location>
</feature>
<evidence type="ECO:0000256" key="1">
    <source>
        <dbReference type="SAM" id="Phobius"/>
    </source>
</evidence>
<feature type="transmembrane region" description="Helical" evidence="1">
    <location>
        <begin position="12"/>
        <end position="34"/>
    </location>
</feature>
<keyword evidence="1" id="KW-1133">Transmembrane helix</keyword>
<sequence length="276" mass="29638">MNEATGRDITFGELIAFFVLAFAISWAAWLPSVLDSTGLLDLPDAVGILGIVGPFGPFIAALVLTRRAGGGAAVRALLRRGWSRDFDRRWLVPTLLLAPAMALVTVGVMAATGQEVSWDDGLPLVAIVPTFLIILLLNAAPEEYGWRGFALGPMLRFHGPLSASLMLGAAWGIWHLPLHFIDGTVQAAIPVHEFVLQQIVLAVLYTWLFVNTGGAVSIAILFHAVANIVGAAVPYWTTAEGRWTGFAVQVAFAAVIVVVWGPRRLTRRPEPVDAEA</sequence>
<feature type="domain" description="CAAX prenyl protease 2/Lysostaphin resistance protein A-like" evidence="2">
    <location>
        <begin position="127"/>
        <end position="229"/>
    </location>
</feature>
<name>A0ABT8GCT7_9MICO</name>
<dbReference type="RefSeq" id="WP_301135500.1">
    <property type="nucleotide sequence ID" value="NZ_JAUHPW010000011.1"/>
</dbReference>
<accession>A0ABT8GCT7</accession>
<feature type="transmembrane region" description="Helical" evidence="1">
    <location>
        <begin position="161"/>
        <end position="181"/>
    </location>
</feature>
<feature type="transmembrane region" description="Helical" evidence="1">
    <location>
        <begin position="243"/>
        <end position="261"/>
    </location>
</feature>
<comment type="caution">
    <text evidence="3">The sequence shown here is derived from an EMBL/GenBank/DDBJ whole genome shotgun (WGS) entry which is preliminary data.</text>
</comment>
<dbReference type="Pfam" id="PF02517">
    <property type="entry name" value="Rce1-like"/>
    <property type="match status" value="1"/>
</dbReference>
<keyword evidence="1" id="KW-0812">Transmembrane</keyword>
<keyword evidence="4" id="KW-1185">Reference proteome</keyword>
<dbReference type="Proteomes" id="UP001172728">
    <property type="component" value="Unassembled WGS sequence"/>
</dbReference>
<feature type="transmembrane region" description="Helical" evidence="1">
    <location>
        <begin position="90"/>
        <end position="110"/>
    </location>
</feature>
<evidence type="ECO:0000313" key="4">
    <source>
        <dbReference type="Proteomes" id="UP001172728"/>
    </source>
</evidence>
<dbReference type="PANTHER" id="PTHR35797:SF1">
    <property type="entry name" value="PROTEASE"/>
    <property type="match status" value="1"/>
</dbReference>
<evidence type="ECO:0000259" key="2">
    <source>
        <dbReference type="Pfam" id="PF02517"/>
    </source>
</evidence>
<feature type="transmembrane region" description="Helical" evidence="1">
    <location>
        <begin position="122"/>
        <end position="140"/>
    </location>
</feature>
<dbReference type="InterPro" id="IPR042150">
    <property type="entry name" value="MmRce1-like"/>
</dbReference>
<proteinExistence type="predicted"/>
<dbReference type="InterPro" id="IPR003675">
    <property type="entry name" value="Rce1/LyrA-like_dom"/>
</dbReference>
<organism evidence="3 4">
    <name type="scientific">Demequina litoralis</name>
    <dbReference type="NCBI Taxonomy" id="3051660"/>
    <lineage>
        <taxon>Bacteria</taxon>
        <taxon>Bacillati</taxon>
        <taxon>Actinomycetota</taxon>
        <taxon>Actinomycetes</taxon>
        <taxon>Micrococcales</taxon>
        <taxon>Demequinaceae</taxon>
        <taxon>Demequina</taxon>
    </lineage>
</organism>
<feature type="transmembrane region" description="Helical" evidence="1">
    <location>
        <begin position="46"/>
        <end position="69"/>
    </location>
</feature>
<gene>
    <name evidence="3" type="ORF">QQX09_13060</name>
</gene>
<dbReference type="EMBL" id="JAUHPW010000011">
    <property type="protein sequence ID" value="MDN4476782.1"/>
    <property type="molecule type" value="Genomic_DNA"/>
</dbReference>